<name>A0ACB8GGI0_PSICU</name>
<proteinExistence type="predicted"/>
<reference evidence="1" key="1">
    <citation type="submission" date="2021-10" db="EMBL/GenBank/DDBJ databases">
        <title>Psilocybe cubensis genome.</title>
        <authorList>
            <person name="Mckernan K.J."/>
            <person name="Crawford S."/>
            <person name="Trippe A."/>
            <person name="Kane L.T."/>
            <person name="Mclaughlin S."/>
        </authorList>
    </citation>
    <scope>NUCLEOTIDE SEQUENCE</scope>
    <source>
        <strain evidence="1">MGC-MH-2018</strain>
    </source>
</reference>
<sequence>MNSDLPSHSLEKKARSHASWTGPFLIPIPGVRTRRLRIYLPNAAPLIPVRLTRVRRKRGPLLILLVCLAILCTFTFTKKSFQRPTWTESPWIQSEPYDPPTLIFQRPHLQRIWKWEVASGHYPSREPIPAEIRLREALTNPAIPRRTVSGRQKPYVATSEDGYVTEAIGTGAKRVYLDIQSQPPNVAYPPRPVPGSVADMDIIMKHCDFSKGKYVRDCLEMLRIGGGLDNGNRFRRETLDDFRYIYIEQPDNTTVGLSEERDQAPLFRKLAPPPSPDSDINEGLVRKEGVNWEAGIDLPQPAVYRPTKSLPSPCDPENPRIFHMFWTGPFTDKPYLALLSFLYSQNTGIHLKNWPADAKVCRPQFWLWINPGPAASVPNPNAVRQMYNQLKANPWASPFLHPRFKDVIQFKMWNTTEQLDSIPEIRDEWKMFKSNMFNSGGTVVGLKEDVGASNSTEGEEDEEKKDDDLANRAGTKSEESYDRLSVILSDMARFVLCHRFGGIYLDADTILLRDWEELWGWTGGFAYRWSRLNSYNTAVLRMNKGSAMGTFLFRSALRGGLHFHPMAVSRYTIDAHLEPLLLRLPDALFDAAWLNTENYQRDRPPQPYFTEFSEFFEPSAEKGAMPHALGLRGFFRGSYSYHFHNFWWKPFDPSRNFPDLGPRFKDGEEAARAALRKEKYKALVKERLQAVDTATLEPLPKETDLNEEEPEPRDLSWSTVIKRTFEAYLRGEAPNMYGEWIQWIRMSKFIKQNKQGQRVPADHDLRRVPLSSSPHTDPGHIQQMFNLIRRISYGVIPRPDRPWEEDPTSNAPQTGRKRRLSSTERHSRDDADQANKKARGESATPSVADAEGSLIAAPQVDTQEVKDVTQGVKEVDLDGKASAPSAEEAASAPENVPLPDAKSGELDELASDSGDAPAEVALEKEGEGETVKETADDDDDAADSVQSSSAGEAALPEDEKVAQETKPAADAPTNELTTESPSKQYTGDADATATTTKD</sequence>
<accession>A0ACB8GGI0</accession>
<dbReference type="Proteomes" id="UP000664032">
    <property type="component" value="Unassembled WGS sequence"/>
</dbReference>
<keyword evidence="2" id="KW-1185">Reference proteome</keyword>
<evidence type="ECO:0000313" key="1">
    <source>
        <dbReference type="EMBL" id="KAH9474820.1"/>
    </source>
</evidence>
<comment type="caution">
    <text evidence="1">The sequence shown here is derived from an EMBL/GenBank/DDBJ whole genome shotgun (WGS) entry which is preliminary data.</text>
</comment>
<organism evidence="1 2">
    <name type="scientific">Psilocybe cubensis</name>
    <name type="common">Psychedelic mushroom</name>
    <name type="synonym">Stropharia cubensis</name>
    <dbReference type="NCBI Taxonomy" id="181762"/>
    <lineage>
        <taxon>Eukaryota</taxon>
        <taxon>Fungi</taxon>
        <taxon>Dikarya</taxon>
        <taxon>Basidiomycota</taxon>
        <taxon>Agaricomycotina</taxon>
        <taxon>Agaricomycetes</taxon>
        <taxon>Agaricomycetidae</taxon>
        <taxon>Agaricales</taxon>
        <taxon>Agaricineae</taxon>
        <taxon>Strophariaceae</taxon>
        <taxon>Psilocybe</taxon>
    </lineage>
</organism>
<evidence type="ECO:0000313" key="2">
    <source>
        <dbReference type="Proteomes" id="UP000664032"/>
    </source>
</evidence>
<gene>
    <name evidence="1" type="ORF">JR316_0013286</name>
</gene>
<dbReference type="EMBL" id="JAFIQS020000013">
    <property type="protein sequence ID" value="KAH9474820.1"/>
    <property type="molecule type" value="Genomic_DNA"/>
</dbReference>
<protein>
    <submittedName>
        <fullName evidence="1">Uncharacterized protein</fullName>
    </submittedName>
</protein>